<accession>A0A7C3KJI1</accession>
<evidence type="ECO:0000313" key="1">
    <source>
        <dbReference type="EMBL" id="HFN01369.1"/>
    </source>
</evidence>
<comment type="caution">
    <text evidence="1">The sequence shown here is derived from an EMBL/GenBank/DDBJ whole genome shotgun (WGS) entry which is preliminary data.</text>
</comment>
<gene>
    <name evidence="1" type="ORF">ENR64_27210</name>
</gene>
<proteinExistence type="predicted"/>
<sequence length="62" mass="7092">MLERLLMAGFATFTLALFIQTPANLVDQNATVQVSEQTQKVAQLFKDAHFLQNLFERKNYGM</sequence>
<protein>
    <submittedName>
        <fullName evidence="1">Uncharacterized protein</fullName>
    </submittedName>
</protein>
<dbReference type="AlphaFoldDB" id="A0A7C3KJI1"/>
<reference evidence="1" key="1">
    <citation type="journal article" date="2020" name="mSystems">
        <title>Genome- and Community-Level Interaction Insights into Carbon Utilization and Element Cycling Functions of Hydrothermarchaeota in Hydrothermal Sediment.</title>
        <authorList>
            <person name="Zhou Z."/>
            <person name="Liu Y."/>
            <person name="Xu W."/>
            <person name="Pan J."/>
            <person name="Luo Z.H."/>
            <person name="Li M."/>
        </authorList>
    </citation>
    <scope>NUCLEOTIDE SEQUENCE [LARGE SCALE GENOMIC DNA]</scope>
    <source>
        <strain evidence="1">SpSt-418</strain>
    </source>
</reference>
<name>A0A7C3KJI1_9CYAN</name>
<organism evidence="1">
    <name type="scientific">Oscillatoriales cyanobacterium SpSt-418</name>
    <dbReference type="NCBI Taxonomy" id="2282169"/>
    <lineage>
        <taxon>Bacteria</taxon>
        <taxon>Bacillati</taxon>
        <taxon>Cyanobacteriota</taxon>
        <taxon>Cyanophyceae</taxon>
        <taxon>Oscillatoriophycideae</taxon>
        <taxon>Oscillatoriales</taxon>
    </lineage>
</organism>
<dbReference type="EMBL" id="DSRU01000403">
    <property type="protein sequence ID" value="HFN01369.1"/>
    <property type="molecule type" value="Genomic_DNA"/>
</dbReference>